<reference evidence="1" key="2">
    <citation type="submission" date="2020-11" db="EMBL/GenBank/DDBJ databases">
        <authorList>
            <person name="McCartney M.A."/>
            <person name="Auch B."/>
            <person name="Kono T."/>
            <person name="Mallez S."/>
            <person name="Becker A."/>
            <person name="Gohl D.M."/>
            <person name="Silverstein K.A.T."/>
            <person name="Koren S."/>
            <person name="Bechman K.B."/>
            <person name="Herman A."/>
            <person name="Abrahante J.E."/>
            <person name="Garbe J."/>
        </authorList>
    </citation>
    <scope>NUCLEOTIDE SEQUENCE</scope>
    <source>
        <strain evidence="1">Duluth1</strain>
        <tissue evidence="1">Whole animal</tissue>
    </source>
</reference>
<sequence length="65" mass="7352">MEFLAVEDSQTKRQIAPMAASQIVLNALVRDNWSLVFGEYKGIEAEKISVIRINKWDEVASKISL</sequence>
<proteinExistence type="predicted"/>
<dbReference type="Proteomes" id="UP000828390">
    <property type="component" value="Unassembled WGS sequence"/>
</dbReference>
<dbReference type="EMBL" id="JAIWYP010000007">
    <property type="protein sequence ID" value="KAH3795655.1"/>
    <property type="molecule type" value="Genomic_DNA"/>
</dbReference>
<dbReference type="AlphaFoldDB" id="A0A9D4FBB4"/>
<evidence type="ECO:0000313" key="1">
    <source>
        <dbReference type="EMBL" id="KAH3795655.1"/>
    </source>
</evidence>
<gene>
    <name evidence="1" type="ORF">DPMN_149211</name>
</gene>
<reference evidence="1" key="1">
    <citation type="journal article" date="2019" name="bioRxiv">
        <title>The Genome of the Zebra Mussel, Dreissena polymorpha: A Resource for Invasive Species Research.</title>
        <authorList>
            <person name="McCartney M.A."/>
            <person name="Auch B."/>
            <person name="Kono T."/>
            <person name="Mallez S."/>
            <person name="Zhang Y."/>
            <person name="Obille A."/>
            <person name="Becker A."/>
            <person name="Abrahante J.E."/>
            <person name="Garbe J."/>
            <person name="Badalamenti J.P."/>
            <person name="Herman A."/>
            <person name="Mangelson H."/>
            <person name="Liachko I."/>
            <person name="Sullivan S."/>
            <person name="Sone E.D."/>
            <person name="Koren S."/>
            <person name="Silverstein K.A.T."/>
            <person name="Beckman K.B."/>
            <person name="Gohl D.M."/>
        </authorList>
    </citation>
    <scope>NUCLEOTIDE SEQUENCE</scope>
    <source>
        <strain evidence="1">Duluth1</strain>
        <tissue evidence="1">Whole animal</tissue>
    </source>
</reference>
<accession>A0A9D4FBB4</accession>
<name>A0A9D4FBB4_DREPO</name>
<protein>
    <submittedName>
        <fullName evidence="1">Uncharacterized protein</fullName>
    </submittedName>
</protein>
<organism evidence="1 2">
    <name type="scientific">Dreissena polymorpha</name>
    <name type="common">Zebra mussel</name>
    <name type="synonym">Mytilus polymorpha</name>
    <dbReference type="NCBI Taxonomy" id="45954"/>
    <lineage>
        <taxon>Eukaryota</taxon>
        <taxon>Metazoa</taxon>
        <taxon>Spiralia</taxon>
        <taxon>Lophotrochozoa</taxon>
        <taxon>Mollusca</taxon>
        <taxon>Bivalvia</taxon>
        <taxon>Autobranchia</taxon>
        <taxon>Heteroconchia</taxon>
        <taxon>Euheterodonta</taxon>
        <taxon>Imparidentia</taxon>
        <taxon>Neoheterodontei</taxon>
        <taxon>Myida</taxon>
        <taxon>Dreissenoidea</taxon>
        <taxon>Dreissenidae</taxon>
        <taxon>Dreissena</taxon>
    </lineage>
</organism>
<comment type="caution">
    <text evidence="1">The sequence shown here is derived from an EMBL/GenBank/DDBJ whole genome shotgun (WGS) entry which is preliminary data.</text>
</comment>
<evidence type="ECO:0000313" key="2">
    <source>
        <dbReference type="Proteomes" id="UP000828390"/>
    </source>
</evidence>
<keyword evidence="2" id="KW-1185">Reference proteome</keyword>